<keyword evidence="9" id="KW-1185">Reference proteome</keyword>
<dbReference type="InterPro" id="IPR027417">
    <property type="entry name" value="P-loop_NTPase"/>
</dbReference>
<comment type="caution">
    <text evidence="8">The sequence shown here is derived from an EMBL/GenBank/DDBJ whole genome shotgun (WGS) entry which is preliminary data.</text>
</comment>
<proteinExistence type="inferred from homology"/>
<evidence type="ECO:0000259" key="7">
    <source>
        <dbReference type="Pfam" id="PF06414"/>
    </source>
</evidence>
<evidence type="ECO:0000256" key="2">
    <source>
        <dbReference type="ARBA" id="ARBA00011963"/>
    </source>
</evidence>
<evidence type="ECO:0000256" key="6">
    <source>
        <dbReference type="ARBA" id="ARBA00048178"/>
    </source>
</evidence>
<name>A0ABT7GRB3_9ACTN</name>
<gene>
    <name evidence="8" type="ORF">QEZ40_000487</name>
</gene>
<feature type="domain" description="Zeta toxin" evidence="7">
    <location>
        <begin position="82"/>
        <end position="152"/>
    </location>
</feature>
<dbReference type="EMBL" id="JASITI010000010">
    <property type="protein sequence ID" value="MDK9496145.1"/>
    <property type="molecule type" value="Genomic_DNA"/>
</dbReference>
<comment type="similarity">
    <text evidence="1">Belongs to the zeta toxin family.</text>
</comment>
<evidence type="ECO:0000313" key="9">
    <source>
        <dbReference type="Proteomes" id="UP001223390"/>
    </source>
</evidence>
<sequence length="167" mass="17895">MTITAHTQPDEAEHQRALVKGCLPGQPTGAVSRKQPVLVLVAGQPGSGTTMAADLLQASLCRRGQAVRFGDDTTGRREHEASVRAARLDVVMETALAGPAEARALSGAYRSAGYRIELVALAVPEAVSQLGVLSRFLGEAEDRYVTWSNHDARELRQRTGSLRQPLP</sequence>
<dbReference type="EC" id="2.7.1.176" evidence="2"/>
<feature type="domain" description="Zeta toxin" evidence="7">
    <location>
        <begin position="31"/>
        <end position="73"/>
    </location>
</feature>
<accession>A0ABT7GRB3</accession>
<evidence type="ECO:0000256" key="5">
    <source>
        <dbReference type="ARBA" id="ARBA00032897"/>
    </source>
</evidence>
<protein>
    <recommendedName>
        <fullName evidence="5">UDP-N-acetylglucosamine kinase</fullName>
        <ecNumber evidence="2">2.7.1.176</ecNumber>
    </recommendedName>
    <alternativeName>
        <fullName evidence="5">UDP-N-acetylglucosamine kinase</fullName>
    </alternativeName>
</protein>
<dbReference type="InterPro" id="IPR010488">
    <property type="entry name" value="Zeta_toxin_domain"/>
</dbReference>
<keyword evidence="4" id="KW-0067">ATP-binding</keyword>
<dbReference type="Gene3D" id="3.40.50.300">
    <property type="entry name" value="P-loop containing nucleotide triphosphate hydrolases"/>
    <property type="match status" value="2"/>
</dbReference>
<dbReference type="Proteomes" id="UP001223390">
    <property type="component" value="Unassembled WGS sequence"/>
</dbReference>
<comment type="catalytic activity">
    <reaction evidence="6">
        <text>UDP-N-acetyl-alpha-D-glucosamine + ATP = UDP-N-acetyl-alpha-D-glucosamine 3'-phosphate + ADP + H(+)</text>
        <dbReference type="Rhea" id="RHEA:32671"/>
        <dbReference type="ChEBI" id="CHEBI:15378"/>
        <dbReference type="ChEBI" id="CHEBI:30616"/>
        <dbReference type="ChEBI" id="CHEBI:57705"/>
        <dbReference type="ChEBI" id="CHEBI:64353"/>
        <dbReference type="ChEBI" id="CHEBI:456216"/>
        <dbReference type="EC" id="2.7.1.176"/>
    </reaction>
</comment>
<keyword evidence="3" id="KW-0547">Nucleotide-binding</keyword>
<evidence type="ECO:0000256" key="1">
    <source>
        <dbReference type="ARBA" id="ARBA00009104"/>
    </source>
</evidence>
<dbReference type="SUPFAM" id="SSF52540">
    <property type="entry name" value="P-loop containing nucleoside triphosphate hydrolases"/>
    <property type="match status" value="1"/>
</dbReference>
<organism evidence="8 9">
    <name type="scientific">Streptomyces katrae</name>
    <dbReference type="NCBI Taxonomy" id="68223"/>
    <lineage>
        <taxon>Bacteria</taxon>
        <taxon>Bacillati</taxon>
        <taxon>Actinomycetota</taxon>
        <taxon>Actinomycetes</taxon>
        <taxon>Kitasatosporales</taxon>
        <taxon>Streptomycetaceae</taxon>
        <taxon>Streptomyces</taxon>
    </lineage>
</organism>
<reference evidence="8 9" key="1">
    <citation type="submission" date="2023-05" db="EMBL/GenBank/DDBJ databases">
        <title>Sequencing and Assembly of Streptomyces sp. NP73.</title>
        <authorList>
            <person name="Konwar A.N."/>
            <person name="Saikia K."/>
            <person name="Thakur D."/>
        </authorList>
    </citation>
    <scope>NUCLEOTIDE SEQUENCE [LARGE SCALE GENOMIC DNA]</scope>
    <source>
        <strain evidence="8 9">NP73</strain>
    </source>
</reference>
<evidence type="ECO:0000256" key="3">
    <source>
        <dbReference type="ARBA" id="ARBA00022741"/>
    </source>
</evidence>
<dbReference type="Pfam" id="PF06414">
    <property type="entry name" value="Zeta_toxin"/>
    <property type="match status" value="2"/>
</dbReference>
<evidence type="ECO:0000256" key="4">
    <source>
        <dbReference type="ARBA" id="ARBA00022840"/>
    </source>
</evidence>
<evidence type="ECO:0000313" key="8">
    <source>
        <dbReference type="EMBL" id="MDK9496145.1"/>
    </source>
</evidence>
<dbReference type="RefSeq" id="WP_285341689.1">
    <property type="nucleotide sequence ID" value="NZ_JASITI010000010.1"/>
</dbReference>